<dbReference type="GO" id="GO:0022857">
    <property type="term" value="F:transmembrane transporter activity"/>
    <property type="evidence" value="ECO:0007669"/>
    <property type="project" value="UniProtKB-UniRule"/>
</dbReference>
<evidence type="ECO:0000256" key="3">
    <source>
        <dbReference type="ARBA" id="ARBA00022475"/>
    </source>
</evidence>
<comment type="function">
    <text evidence="9">Part of the tripartite ATP-independent periplasmic (TRAP) transport system.</text>
</comment>
<evidence type="ECO:0000313" key="11">
    <source>
        <dbReference type="Proteomes" id="UP000586722"/>
    </source>
</evidence>
<sequence length="159" mass="16655">MTRTLAAIGAACVAVLAVLTVAAVVMRYGLGAPFRFTEELGGLLLVTSVFLSLPHVLATHANIRVTLLSDKVTGAPGRGVWIVGQLILVAFAAIFLRDALGEAQFTQKLNLKSEVARIPLSPFVWLMVAGMGLVAFLGAFQALGPRPGKTPSSAPEPHP</sequence>
<evidence type="ECO:0000256" key="8">
    <source>
        <dbReference type="ARBA" id="ARBA00038436"/>
    </source>
</evidence>
<feature type="transmembrane region" description="Helical" evidence="9">
    <location>
        <begin position="78"/>
        <end position="100"/>
    </location>
</feature>
<keyword evidence="4 9" id="KW-0997">Cell inner membrane</keyword>
<gene>
    <name evidence="10" type="ORF">GWI72_04495</name>
</gene>
<dbReference type="InterPro" id="IPR055348">
    <property type="entry name" value="DctQ"/>
</dbReference>
<dbReference type="Pfam" id="PF04290">
    <property type="entry name" value="DctQ"/>
    <property type="match status" value="1"/>
</dbReference>
<comment type="caution">
    <text evidence="10">The sequence shown here is derived from an EMBL/GenBank/DDBJ whole genome shotgun (WGS) entry which is preliminary data.</text>
</comment>
<evidence type="ECO:0000313" key="10">
    <source>
        <dbReference type="EMBL" id="NBN77523.1"/>
    </source>
</evidence>
<evidence type="ECO:0000256" key="9">
    <source>
        <dbReference type="RuleBase" id="RU369079"/>
    </source>
</evidence>
<dbReference type="Proteomes" id="UP000586722">
    <property type="component" value="Unassembled WGS sequence"/>
</dbReference>
<organism evidence="10 11">
    <name type="scientific">Pannonibacter tanglangensis</name>
    <dbReference type="NCBI Taxonomy" id="2750084"/>
    <lineage>
        <taxon>Bacteria</taxon>
        <taxon>Pseudomonadati</taxon>
        <taxon>Pseudomonadota</taxon>
        <taxon>Alphaproteobacteria</taxon>
        <taxon>Hyphomicrobiales</taxon>
        <taxon>Stappiaceae</taxon>
        <taxon>Pannonibacter</taxon>
    </lineage>
</organism>
<feature type="transmembrane region" description="Helical" evidence="9">
    <location>
        <begin position="40"/>
        <end position="58"/>
    </location>
</feature>
<dbReference type="EMBL" id="JAABLQ010000001">
    <property type="protein sequence ID" value="NBN77523.1"/>
    <property type="molecule type" value="Genomic_DNA"/>
</dbReference>
<feature type="transmembrane region" description="Helical" evidence="9">
    <location>
        <begin position="6"/>
        <end position="28"/>
    </location>
</feature>
<dbReference type="InterPro" id="IPR007387">
    <property type="entry name" value="TRAP_DctQ"/>
</dbReference>
<name>A0A7X5F0G8_9HYPH</name>
<reference evidence="11" key="1">
    <citation type="submission" date="2020-01" db="EMBL/GenBank/DDBJ databases">
        <authorList>
            <person name="Fang Y."/>
            <person name="Sun R."/>
            <person name="Nie L."/>
            <person name="He J."/>
            <person name="Hao L."/>
            <person name="Wang L."/>
            <person name="Su S."/>
            <person name="Lv E."/>
            <person name="Zhang Z."/>
            <person name="Xie R."/>
            <person name="Liu H."/>
        </authorList>
    </citation>
    <scope>NUCLEOTIDE SEQUENCE [LARGE SCALE GENOMIC DNA]</scope>
    <source>
        <strain evidence="11">XCT-53</strain>
    </source>
</reference>
<protein>
    <recommendedName>
        <fullName evidence="9">TRAP transporter small permease protein</fullName>
    </recommendedName>
</protein>
<keyword evidence="2 9" id="KW-0813">Transport</keyword>
<comment type="similarity">
    <text evidence="8 9">Belongs to the TRAP transporter small permease family.</text>
</comment>
<evidence type="ECO:0000256" key="6">
    <source>
        <dbReference type="ARBA" id="ARBA00022989"/>
    </source>
</evidence>
<dbReference type="RefSeq" id="WP_161675839.1">
    <property type="nucleotide sequence ID" value="NZ_JAABLP010000002.1"/>
</dbReference>
<feature type="transmembrane region" description="Helical" evidence="9">
    <location>
        <begin position="120"/>
        <end position="143"/>
    </location>
</feature>
<evidence type="ECO:0000256" key="4">
    <source>
        <dbReference type="ARBA" id="ARBA00022519"/>
    </source>
</evidence>
<dbReference type="GO" id="GO:0005886">
    <property type="term" value="C:plasma membrane"/>
    <property type="evidence" value="ECO:0007669"/>
    <property type="project" value="UniProtKB-SubCell"/>
</dbReference>
<proteinExistence type="inferred from homology"/>
<comment type="subunit">
    <text evidence="9">The complex comprises the extracytoplasmic solute receptor protein and the two transmembrane proteins.</text>
</comment>
<evidence type="ECO:0000256" key="7">
    <source>
        <dbReference type="ARBA" id="ARBA00023136"/>
    </source>
</evidence>
<comment type="subcellular location">
    <subcellularLocation>
        <location evidence="1 9">Cell inner membrane</location>
        <topology evidence="1 9">Multi-pass membrane protein</topology>
    </subcellularLocation>
</comment>
<evidence type="ECO:0000256" key="1">
    <source>
        <dbReference type="ARBA" id="ARBA00004429"/>
    </source>
</evidence>
<dbReference type="PANTHER" id="PTHR35011">
    <property type="entry name" value="2,3-DIKETO-L-GULONATE TRAP TRANSPORTER SMALL PERMEASE PROTEIN YIAM"/>
    <property type="match status" value="1"/>
</dbReference>
<keyword evidence="6 9" id="KW-1133">Transmembrane helix</keyword>
<dbReference type="AlphaFoldDB" id="A0A7X5F0G8"/>
<keyword evidence="3" id="KW-1003">Cell membrane</keyword>
<accession>A0A7X5F0G8</accession>
<keyword evidence="11" id="KW-1185">Reference proteome</keyword>
<dbReference type="PANTHER" id="PTHR35011:SF2">
    <property type="entry name" value="2,3-DIKETO-L-GULONATE TRAP TRANSPORTER SMALL PERMEASE PROTEIN YIAM"/>
    <property type="match status" value="1"/>
</dbReference>
<dbReference type="GO" id="GO:0015740">
    <property type="term" value="P:C4-dicarboxylate transport"/>
    <property type="evidence" value="ECO:0007669"/>
    <property type="project" value="TreeGrafter"/>
</dbReference>
<evidence type="ECO:0000256" key="2">
    <source>
        <dbReference type="ARBA" id="ARBA00022448"/>
    </source>
</evidence>
<evidence type="ECO:0000256" key="5">
    <source>
        <dbReference type="ARBA" id="ARBA00022692"/>
    </source>
</evidence>
<keyword evidence="5 9" id="KW-0812">Transmembrane</keyword>
<keyword evidence="7 9" id="KW-0472">Membrane</keyword>